<dbReference type="EMBL" id="NHOQ01002838">
    <property type="protein sequence ID" value="PWA14399.1"/>
    <property type="molecule type" value="Genomic_DNA"/>
</dbReference>
<dbReference type="SMART" id="SM00027">
    <property type="entry name" value="EH"/>
    <property type="match status" value="2"/>
</dbReference>
<keyword evidence="2" id="KW-0106">Calcium</keyword>
<feature type="domain" description="EF-hand" evidence="5">
    <location>
        <begin position="453"/>
        <end position="488"/>
    </location>
</feature>
<feature type="compositionally biased region" description="Pro residues" evidence="3">
    <location>
        <begin position="323"/>
        <end position="337"/>
    </location>
</feature>
<dbReference type="InterPro" id="IPR011992">
    <property type="entry name" value="EF-hand-dom_pair"/>
</dbReference>
<evidence type="ECO:0000313" key="7">
    <source>
        <dbReference type="Proteomes" id="UP000250572"/>
    </source>
</evidence>
<feature type="region of interest" description="Disordered" evidence="3">
    <location>
        <begin position="682"/>
        <end position="703"/>
    </location>
</feature>
<dbReference type="PANTHER" id="PTHR11216">
    <property type="entry name" value="EH DOMAIN"/>
    <property type="match status" value="1"/>
</dbReference>
<comment type="caution">
    <text evidence="6">The sequence shown here is derived from an EMBL/GenBank/DDBJ whole genome shotgun (WGS) entry which is preliminary data.</text>
</comment>
<dbReference type="PANTHER" id="PTHR11216:SF64">
    <property type="entry name" value="RALBP1-ASSOCIATED EPS DOMAIN-CONTAINING PROTEIN 2"/>
    <property type="match status" value="1"/>
</dbReference>
<dbReference type="PROSITE" id="PS00018">
    <property type="entry name" value="EF_HAND_1"/>
    <property type="match status" value="1"/>
</dbReference>
<feature type="compositionally biased region" description="Polar residues" evidence="3">
    <location>
        <begin position="755"/>
        <end position="765"/>
    </location>
</feature>
<dbReference type="GO" id="GO:0006897">
    <property type="term" value="P:endocytosis"/>
    <property type="evidence" value="ECO:0007669"/>
    <property type="project" value="TreeGrafter"/>
</dbReference>
<dbReference type="SUPFAM" id="SSF47473">
    <property type="entry name" value="EF-hand"/>
    <property type="match status" value="2"/>
</dbReference>
<dbReference type="CDD" id="cd00052">
    <property type="entry name" value="EH"/>
    <property type="match status" value="1"/>
</dbReference>
<proteinExistence type="predicted"/>
<feature type="compositionally biased region" description="Pro residues" evidence="3">
    <location>
        <begin position="690"/>
        <end position="699"/>
    </location>
</feature>
<evidence type="ECO:0000259" key="4">
    <source>
        <dbReference type="PROSITE" id="PS50031"/>
    </source>
</evidence>
<evidence type="ECO:0000256" key="3">
    <source>
        <dbReference type="SAM" id="MobiDB-lite"/>
    </source>
</evidence>
<accession>A0A315V644</accession>
<dbReference type="PROSITE" id="PS50222">
    <property type="entry name" value="EF_HAND_2"/>
    <property type="match status" value="1"/>
</dbReference>
<keyword evidence="7" id="KW-1185">Reference proteome</keyword>
<dbReference type="Pfam" id="PF12763">
    <property type="entry name" value="EH"/>
    <property type="match status" value="2"/>
</dbReference>
<dbReference type="STRING" id="33528.ENSGAFP00000027169"/>
<sequence length="918" mass="100768">MAAQFLPHRLSSSDSRLYPESTETGYGSFFRQNVLLYLARRNKRASICSVHQAEGLNVPRDKYIGTETAGHVTASVSLENQARVIERHRAALLQTATIGGGSGQTRAEPAAWRCVFTGNLSWLVLIPSVVRQTGAAYLEEGCIDPFARRVSASPSGSLHASPPGMDQESAAASGASFISLTEHEQRYYSGLHALCQADAPGKLSSSKVAELFKASQLPPESLHKVTEVCGAKHLGYFGTAQFYIALKLLAAAQSGLPIRLESVAGNLPLPRFAGLKNEPEMRYAAAPPTSDPQGAPLGSVAWNAADRSSFRPLEANADKKPEPWSPPRSPCGSPPRSPLTYRSYPYSKQRNGVDAQIPYDGKFPSRSIVQLEQHSSPGHFVNKPAAEHPAVAQASSAERLNQPATLSYSDDDPWRITAEQLDYYTNQFKTLQPDLGALILGAVAKNFFTKSKLPIPELSHIWELSDVDRDGALTFAEFCIAFHLIVARKNGYPLPESLPPTLQPAPAQHQEERIPDTPESSEPLIVFEDAQPRTCQAAKDPNSVARLDPTLASRKQDPQEQSLNQDGSVTRLGSSREKPTLQLGAFPEKPAAGWWLKPSNRFSSTESLTAVFLFHVASPSEPHQDLDPQMRTKTRQRSYSSTSIDDAIKKAEEPPTPPPRPQKTHSRASSLDLNKLFQQGAPGVKSGWLLPPPALPPRPSASQVPHFLKVSEQASQSKVQQPNFADFSHFREEEESGVKLEEPGPASRFGLSSEDLGSTSQQDVSGTPHGQVPQKPIRRKYHPESQSLETGAPPPAMPFLPPAKTSQKLLSRQKREIQMAIRKNRETNAVLRRLNSELQQQLKSNPTTGTEAYTLLYPRTQEAVRRSCEFSWFSADSQHSHKSVKSSPHSHPTEPRPDCPLSACHSQQNEWQRLGCLR</sequence>
<dbReference type="GO" id="GO:0005886">
    <property type="term" value="C:plasma membrane"/>
    <property type="evidence" value="ECO:0007669"/>
    <property type="project" value="TreeGrafter"/>
</dbReference>
<feature type="region of interest" description="Disordered" evidence="3">
    <location>
        <begin position="731"/>
        <end position="800"/>
    </location>
</feature>
<evidence type="ECO:0000313" key="6">
    <source>
        <dbReference type="EMBL" id="PWA14399.1"/>
    </source>
</evidence>
<dbReference type="GO" id="GO:0005737">
    <property type="term" value="C:cytoplasm"/>
    <property type="evidence" value="ECO:0007669"/>
    <property type="project" value="TreeGrafter"/>
</dbReference>
<feature type="compositionally biased region" description="Polar residues" evidence="3">
    <location>
        <begin position="559"/>
        <end position="573"/>
    </location>
</feature>
<feature type="region of interest" description="Disordered" evidence="3">
    <location>
        <begin position="552"/>
        <end position="585"/>
    </location>
</feature>
<evidence type="ECO:0000256" key="2">
    <source>
        <dbReference type="ARBA" id="ARBA00022837"/>
    </source>
</evidence>
<dbReference type="InterPro" id="IPR018247">
    <property type="entry name" value="EF_Hand_1_Ca_BS"/>
</dbReference>
<feature type="region of interest" description="Disordered" evidence="3">
    <location>
        <begin position="497"/>
        <end position="519"/>
    </location>
</feature>
<dbReference type="AlphaFoldDB" id="A0A315V644"/>
<dbReference type="Gene3D" id="1.10.238.10">
    <property type="entry name" value="EF-hand"/>
    <property type="match status" value="2"/>
</dbReference>
<evidence type="ECO:0000259" key="5">
    <source>
        <dbReference type="PROSITE" id="PS50222"/>
    </source>
</evidence>
<dbReference type="GO" id="GO:0016197">
    <property type="term" value="P:endosomal transport"/>
    <property type="evidence" value="ECO:0007669"/>
    <property type="project" value="TreeGrafter"/>
</dbReference>
<dbReference type="Proteomes" id="UP000250572">
    <property type="component" value="Unassembled WGS sequence"/>
</dbReference>
<evidence type="ECO:0008006" key="8">
    <source>
        <dbReference type="Google" id="ProtNLM"/>
    </source>
</evidence>
<reference evidence="6 7" key="1">
    <citation type="journal article" date="2018" name="G3 (Bethesda)">
        <title>A High-Quality Reference Genome for the Invasive Mosquitofish Gambusia affinis Using a Chicago Library.</title>
        <authorList>
            <person name="Hoffberg S.L."/>
            <person name="Troendle N.J."/>
            <person name="Glenn T.C."/>
            <person name="Mahmud O."/>
            <person name="Louha S."/>
            <person name="Chalopin D."/>
            <person name="Bennetzen J.L."/>
            <person name="Mauricio R."/>
        </authorList>
    </citation>
    <scope>NUCLEOTIDE SEQUENCE [LARGE SCALE GENOMIC DNA]</scope>
    <source>
        <strain evidence="6">NE01/NJP1002.9</strain>
        <tissue evidence="6">Muscle</tissue>
    </source>
</reference>
<organism evidence="6 7">
    <name type="scientific">Gambusia affinis</name>
    <name type="common">Western mosquitofish</name>
    <name type="synonym">Heterandria affinis</name>
    <dbReference type="NCBI Taxonomy" id="33528"/>
    <lineage>
        <taxon>Eukaryota</taxon>
        <taxon>Metazoa</taxon>
        <taxon>Chordata</taxon>
        <taxon>Craniata</taxon>
        <taxon>Vertebrata</taxon>
        <taxon>Euteleostomi</taxon>
        <taxon>Actinopterygii</taxon>
        <taxon>Neopterygii</taxon>
        <taxon>Teleostei</taxon>
        <taxon>Neoteleostei</taxon>
        <taxon>Acanthomorphata</taxon>
        <taxon>Ovalentaria</taxon>
        <taxon>Atherinomorphae</taxon>
        <taxon>Cyprinodontiformes</taxon>
        <taxon>Poeciliidae</taxon>
        <taxon>Poeciliinae</taxon>
        <taxon>Gambusia</taxon>
    </lineage>
</organism>
<dbReference type="GO" id="GO:0005509">
    <property type="term" value="F:calcium ion binding"/>
    <property type="evidence" value="ECO:0007669"/>
    <property type="project" value="InterPro"/>
</dbReference>
<dbReference type="InterPro" id="IPR002048">
    <property type="entry name" value="EF_hand_dom"/>
</dbReference>
<feature type="region of interest" description="Disordered" evidence="3">
    <location>
        <begin position="620"/>
        <end position="668"/>
    </location>
</feature>
<dbReference type="InterPro" id="IPR000261">
    <property type="entry name" value="EH_dom"/>
</dbReference>
<name>A0A315V644_GAMAF</name>
<dbReference type="PROSITE" id="PS50031">
    <property type="entry name" value="EH"/>
    <property type="match status" value="2"/>
</dbReference>
<protein>
    <recommendedName>
        <fullName evidence="8">RalBP1-associated Eps domain-containing protein 2</fullName>
    </recommendedName>
</protein>
<feature type="domain" description="EH" evidence="4">
    <location>
        <begin position="184"/>
        <end position="268"/>
    </location>
</feature>
<feature type="region of interest" description="Disordered" evidence="3">
    <location>
        <begin position="878"/>
        <end position="901"/>
    </location>
</feature>
<feature type="region of interest" description="Disordered" evidence="3">
    <location>
        <begin position="314"/>
        <end position="345"/>
    </location>
</feature>
<feature type="compositionally biased region" description="Basic and acidic residues" evidence="3">
    <location>
        <begin position="731"/>
        <end position="742"/>
    </location>
</feature>
<keyword evidence="1" id="KW-0479">Metal-binding</keyword>
<feature type="domain" description="EH" evidence="4">
    <location>
        <begin position="420"/>
        <end position="509"/>
    </location>
</feature>
<evidence type="ECO:0000256" key="1">
    <source>
        <dbReference type="ARBA" id="ARBA00022723"/>
    </source>
</evidence>
<gene>
    <name evidence="6" type="ORF">CCH79_00011151</name>
</gene>